<feature type="domain" description="Disease resistance protein winged helix" evidence="4">
    <location>
        <begin position="179"/>
        <end position="248"/>
    </location>
</feature>
<proteinExistence type="predicted"/>
<dbReference type="PANTHER" id="PTHR23155">
    <property type="entry name" value="DISEASE RESISTANCE PROTEIN RP"/>
    <property type="match status" value="1"/>
</dbReference>
<evidence type="ECO:0000259" key="3">
    <source>
        <dbReference type="Pfam" id="PF00931"/>
    </source>
</evidence>
<keyword evidence="2" id="KW-0611">Plant defense</keyword>
<feature type="domain" description="NB-ARC" evidence="3">
    <location>
        <begin position="45"/>
        <end position="95"/>
    </location>
</feature>
<dbReference type="InterPro" id="IPR027417">
    <property type="entry name" value="P-loop_NTPase"/>
</dbReference>
<dbReference type="Gene3D" id="3.40.50.300">
    <property type="entry name" value="P-loop containing nucleotide triphosphate hydrolases"/>
    <property type="match status" value="1"/>
</dbReference>
<gene>
    <name evidence="5" type="ORF">VFH_V104680</name>
</gene>
<sequence length="258" mass="29509">MAQMASAITLATSPEPTKAHGIRHEHNGVRHLTPVTNMGMRHKTSGHKFLLVLDDIWNDDHAKWIELIDFIKVDAIGSQITVTTRSNSIASMVGGVVKCSDLVEIGKEIVKKCAGVPLAVRTLGSSLFLKYDSKKWISLRDCEIWNFEQKKGDIFPALKLSYDQMSSYLRQCFAYFSLYLKDHDISIGEITRLWIALGLIQYQNGIEQLMDISREYIEELKSRSFLQDFENFGFVVTFKVHELIHDLAVYVRKEECVY</sequence>
<dbReference type="PRINTS" id="PR00364">
    <property type="entry name" value="DISEASERSIST"/>
</dbReference>
<dbReference type="EMBL" id="OX451740">
    <property type="protein sequence ID" value="CAI8613921.1"/>
    <property type="molecule type" value="Genomic_DNA"/>
</dbReference>
<keyword evidence="6" id="KW-1185">Reference proteome</keyword>
<dbReference type="InterPro" id="IPR044974">
    <property type="entry name" value="Disease_R_plants"/>
</dbReference>
<evidence type="ECO:0000259" key="4">
    <source>
        <dbReference type="Pfam" id="PF23559"/>
    </source>
</evidence>
<dbReference type="GO" id="GO:0043531">
    <property type="term" value="F:ADP binding"/>
    <property type="evidence" value="ECO:0007669"/>
    <property type="project" value="InterPro"/>
</dbReference>
<dbReference type="Pfam" id="PF00931">
    <property type="entry name" value="NB-ARC"/>
    <property type="match status" value="1"/>
</dbReference>
<reference evidence="5 6" key="1">
    <citation type="submission" date="2023-01" db="EMBL/GenBank/DDBJ databases">
        <authorList>
            <person name="Kreplak J."/>
        </authorList>
    </citation>
    <scope>NUCLEOTIDE SEQUENCE [LARGE SCALE GENOMIC DNA]</scope>
</reference>
<dbReference type="AlphaFoldDB" id="A0AAV1ATX8"/>
<evidence type="ECO:0000256" key="2">
    <source>
        <dbReference type="ARBA" id="ARBA00022821"/>
    </source>
</evidence>
<accession>A0AAV1ATX8</accession>
<dbReference type="Pfam" id="PF23559">
    <property type="entry name" value="WHD_DRP"/>
    <property type="match status" value="1"/>
</dbReference>
<evidence type="ECO:0000313" key="6">
    <source>
        <dbReference type="Proteomes" id="UP001157006"/>
    </source>
</evidence>
<dbReference type="Proteomes" id="UP001157006">
    <property type="component" value="Chromosome 5"/>
</dbReference>
<organism evidence="5 6">
    <name type="scientific">Vicia faba</name>
    <name type="common">Broad bean</name>
    <name type="synonym">Faba vulgaris</name>
    <dbReference type="NCBI Taxonomy" id="3906"/>
    <lineage>
        <taxon>Eukaryota</taxon>
        <taxon>Viridiplantae</taxon>
        <taxon>Streptophyta</taxon>
        <taxon>Embryophyta</taxon>
        <taxon>Tracheophyta</taxon>
        <taxon>Spermatophyta</taxon>
        <taxon>Magnoliopsida</taxon>
        <taxon>eudicotyledons</taxon>
        <taxon>Gunneridae</taxon>
        <taxon>Pentapetalae</taxon>
        <taxon>rosids</taxon>
        <taxon>fabids</taxon>
        <taxon>Fabales</taxon>
        <taxon>Fabaceae</taxon>
        <taxon>Papilionoideae</taxon>
        <taxon>50 kb inversion clade</taxon>
        <taxon>NPAAA clade</taxon>
        <taxon>Hologalegina</taxon>
        <taxon>IRL clade</taxon>
        <taxon>Fabeae</taxon>
        <taxon>Vicia</taxon>
    </lineage>
</organism>
<dbReference type="InterPro" id="IPR058922">
    <property type="entry name" value="WHD_DRP"/>
</dbReference>
<keyword evidence="1" id="KW-0677">Repeat</keyword>
<protein>
    <recommendedName>
        <fullName evidence="7">NB-ARC domain-containing protein</fullName>
    </recommendedName>
</protein>
<dbReference type="InterPro" id="IPR036388">
    <property type="entry name" value="WH-like_DNA-bd_sf"/>
</dbReference>
<evidence type="ECO:0000256" key="1">
    <source>
        <dbReference type="ARBA" id="ARBA00022737"/>
    </source>
</evidence>
<evidence type="ECO:0000313" key="5">
    <source>
        <dbReference type="EMBL" id="CAI8613921.1"/>
    </source>
</evidence>
<dbReference type="SUPFAM" id="SSF52540">
    <property type="entry name" value="P-loop containing nucleoside triphosphate hydrolases"/>
    <property type="match status" value="1"/>
</dbReference>
<evidence type="ECO:0008006" key="7">
    <source>
        <dbReference type="Google" id="ProtNLM"/>
    </source>
</evidence>
<dbReference type="PANTHER" id="PTHR23155:SF1060">
    <property type="entry name" value="NBS-LRR DISEASE RESISTANCE PROTEIN"/>
    <property type="match status" value="1"/>
</dbReference>
<dbReference type="GO" id="GO:0098542">
    <property type="term" value="P:defense response to other organism"/>
    <property type="evidence" value="ECO:0007669"/>
    <property type="project" value="TreeGrafter"/>
</dbReference>
<dbReference type="FunFam" id="1.10.10.10:FF:000322">
    <property type="entry name" value="Probable disease resistance protein At1g63360"/>
    <property type="match status" value="1"/>
</dbReference>
<name>A0AAV1ATX8_VICFA</name>
<dbReference type="InterPro" id="IPR002182">
    <property type="entry name" value="NB-ARC"/>
</dbReference>
<dbReference type="Gene3D" id="1.10.10.10">
    <property type="entry name" value="Winged helix-like DNA-binding domain superfamily/Winged helix DNA-binding domain"/>
    <property type="match status" value="1"/>
</dbReference>